<dbReference type="InterPro" id="IPR005835">
    <property type="entry name" value="NTP_transferase_dom"/>
</dbReference>
<comment type="caution">
    <text evidence="2">The sequence shown here is derived from an EMBL/GenBank/DDBJ whole genome shotgun (WGS) entry which is preliminary data.</text>
</comment>
<feature type="domain" description="Nucleotidyl transferase" evidence="1">
    <location>
        <begin position="2"/>
        <end position="237"/>
    </location>
</feature>
<dbReference type="PANTHER" id="PTHR42883:SF2">
    <property type="entry name" value="THYMIDYLYLTRANSFERASE"/>
    <property type="match status" value="1"/>
</dbReference>
<dbReference type="Gene3D" id="3.90.550.10">
    <property type="entry name" value="Spore Coat Polysaccharide Biosynthesis Protein SpsA, Chain A"/>
    <property type="match status" value="1"/>
</dbReference>
<dbReference type="SUPFAM" id="SSF53448">
    <property type="entry name" value="Nucleotide-diphospho-sugar transferases"/>
    <property type="match status" value="1"/>
</dbReference>
<dbReference type="Gene3D" id="2.160.10.10">
    <property type="entry name" value="Hexapeptide repeat proteins"/>
    <property type="match status" value="1"/>
</dbReference>
<dbReference type="EC" id="2.7.7.24" evidence="2"/>
<keyword evidence="2" id="KW-0548">Nucleotidyltransferase</keyword>
<evidence type="ECO:0000259" key="1">
    <source>
        <dbReference type="Pfam" id="PF00483"/>
    </source>
</evidence>
<organism evidence="2">
    <name type="scientific">Thermofilum pendens</name>
    <dbReference type="NCBI Taxonomy" id="2269"/>
    <lineage>
        <taxon>Archaea</taxon>
        <taxon>Thermoproteota</taxon>
        <taxon>Thermoprotei</taxon>
        <taxon>Thermofilales</taxon>
        <taxon>Thermofilaceae</taxon>
        <taxon>Thermofilum</taxon>
    </lineage>
</organism>
<dbReference type="GO" id="GO:0008879">
    <property type="term" value="F:glucose-1-phosphate thymidylyltransferase activity"/>
    <property type="evidence" value="ECO:0007669"/>
    <property type="project" value="UniProtKB-EC"/>
</dbReference>
<name>A0A7C1T1P5_THEPE</name>
<gene>
    <name evidence="2" type="ORF">ENP77_02840</name>
</gene>
<keyword evidence="2" id="KW-0808">Transferase</keyword>
<proteinExistence type="predicted"/>
<dbReference type="InterPro" id="IPR005908">
    <property type="entry name" value="G1P_thy_trans_l"/>
</dbReference>
<dbReference type="NCBIfam" id="TIGR01208">
    <property type="entry name" value="rmlA_long"/>
    <property type="match status" value="1"/>
</dbReference>
<dbReference type="Pfam" id="PF00483">
    <property type="entry name" value="NTP_transferase"/>
    <property type="match status" value="1"/>
</dbReference>
<dbReference type="EMBL" id="DSKP01000097">
    <property type="protein sequence ID" value="HEB48715.1"/>
    <property type="molecule type" value="Genomic_DNA"/>
</dbReference>
<dbReference type="InterPro" id="IPR029044">
    <property type="entry name" value="Nucleotide-diphossugar_trans"/>
</dbReference>
<protein>
    <submittedName>
        <fullName evidence="2">Glucose-1-phosphate thymidylyltransferase</fullName>
        <ecNumber evidence="2">2.7.7.24</ecNumber>
    </submittedName>
</protein>
<dbReference type="PANTHER" id="PTHR42883">
    <property type="entry name" value="GLUCOSE-1-PHOSPHATE THYMIDYLTRANSFERASE"/>
    <property type="match status" value="1"/>
</dbReference>
<sequence>MKGVLLHGGLGTRLRPLTHTGPKQLIRIAGKPVSQWALEDLRDAGVKEVAVVLGNLAPERVVEYYGDGSQLGLKLTYIYQGYPYGIAHAVYMARDFVGDEPFIVYLGDNVILEGVSRFVKEFSEDDYDAYVLFAKVERPERFGVGVFDERGRLKGFVEKPKIPPSDCALVGVYLFRPPHVFRAIEKLKPSWRGELEITEALQTLLDWGLKVGYSFVEGWWKDTGTPEDLLEANRMLLDYKLKPRVSGTVEDSSIEGRVVVEEGAVVKKSIVRGPAYIGRGSVVEDSYVGPYTSLGEGCRLVRVEVENSVLADHVELSNLGVRIFNSLLGSDTVVSGGEGRPRGLRLILGEKSRVDLRT</sequence>
<reference evidence="2" key="1">
    <citation type="journal article" date="2020" name="mSystems">
        <title>Genome- and Community-Level Interaction Insights into Carbon Utilization and Element Cycling Functions of Hydrothermarchaeota in Hydrothermal Sediment.</title>
        <authorList>
            <person name="Zhou Z."/>
            <person name="Liu Y."/>
            <person name="Xu W."/>
            <person name="Pan J."/>
            <person name="Luo Z.H."/>
            <person name="Li M."/>
        </authorList>
    </citation>
    <scope>NUCLEOTIDE SEQUENCE [LARGE SCALE GENOMIC DNA]</scope>
    <source>
        <strain evidence="2">SpSt-25</strain>
    </source>
</reference>
<dbReference type="CDD" id="cd04189">
    <property type="entry name" value="G1P_TT_long"/>
    <property type="match status" value="1"/>
</dbReference>
<evidence type="ECO:0000313" key="2">
    <source>
        <dbReference type="EMBL" id="HEB48715.1"/>
    </source>
</evidence>
<dbReference type="AlphaFoldDB" id="A0A7C1T1P5"/>
<accession>A0A7C1T1P5</accession>